<dbReference type="InterPro" id="IPR002021">
    <property type="entry name" value="Paramyx_ncap"/>
</dbReference>
<feature type="region of interest" description="Disordered" evidence="10">
    <location>
        <begin position="401"/>
        <end position="430"/>
    </location>
</feature>
<accession>A0AAU7E3A7</accession>
<keyword evidence="11" id="KW-1133">Transmembrane helix</keyword>
<reference evidence="12" key="2">
    <citation type="submission" date="2024-02" db="EMBL/GenBank/DDBJ databases">
        <authorList>
            <person name="Hu B."/>
        </authorList>
    </citation>
    <scope>NUCLEOTIDE SEQUENCE</scope>
    <source>
        <strain evidence="12">3A/Kenya/19BR184KID/2019</strain>
    </source>
</reference>
<evidence type="ECO:0000256" key="9">
    <source>
        <dbReference type="RuleBase" id="RU361245"/>
    </source>
</evidence>
<feature type="compositionally biased region" description="Acidic residues" evidence="10">
    <location>
        <begin position="419"/>
        <end position="428"/>
    </location>
</feature>
<comment type="subunit">
    <text evidence="9">Homomultimer; forms the nucleocapsid. Binds to the viral genomic RNA. N0 interacts with the phosphoprotein (via N-terminus); this interaction allows P to chaperon N0 to avoid N polymerization before encapsidation. Interacts as N-RNA template with the phosphoprotein (via C-terminus); this interaction positions the polymerase on the template.</text>
</comment>
<evidence type="ECO:0000256" key="2">
    <source>
        <dbReference type="ARBA" id="ARBA00022497"/>
    </source>
</evidence>
<feature type="region of interest" description="Disordered" evidence="10">
    <location>
        <begin position="448"/>
        <end position="557"/>
    </location>
</feature>
<keyword evidence="3 9" id="KW-0167">Capsid protein</keyword>
<dbReference type="GO" id="GO:0019029">
    <property type="term" value="C:helical viral capsid"/>
    <property type="evidence" value="ECO:0007669"/>
    <property type="project" value="UniProtKB-KW"/>
</dbReference>
<name>A0AAU7E3A7_9MONO</name>
<proteinExistence type="inferred from homology"/>
<evidence type="ECO:0000256" key="1">
    <source>
        <dbReference type="ARBA" id="ARBA00007642"/>
    </source>
</evidence>
<evidence type="ECO:0000256" key="11">
    <source>
        <dbReference type="SAM" id="Phobius"/>
    </source>
</evidence>
<dbReference type="GO" id="GO:0030430">
    <property type="term" value="C:host cell cytoplasm"/>
    <property type="evidence" value="ECO:0007669"/>
    <property type="project" value="UniProtKB-SubCell"/>
</dbReference>
<dbReference type="Pfam" id="PF00973">
    <property type="entry name" value="Paramyxo_ncap"/>
    <property type="match status" value="1"/>
</dbReference>
<comment type="similarity">
    <text evidence="1 9">Belongs to the paramyxoviruses nucleocapsid family.</text>
</comment>
<dbReference type="GO" id="GO:1990904">
    <property type="term" value="C:ribonucleoprotein complex"/>
    <property type="evidence" value="ECO:0007669"/>
    <property type="project" value="UniProtKB-KW"/>
</dbReference>
<reference evidence="12" key="1">
    <citation type="journal article" date="2024" name="Microbiome">
        <title>Substantial viral diversity in bats and rodents from East Africa: insights into evolution, recombination, and cocirculation.</title>
        <authorList>
            <person name="Wang D."/>
            <person name="Yang X."/>
            <person name="Ren Z."/>
            <person name="Hu B."/>
            <person name="Zhao H."/>
            <person name="Yang K."/>
            <person name="Shi P."/>
            <person name="Zhang Z."/>
            <person name="Feng Q."/>
            <person name="Nawenja C.V."/>
            <person name="Obanda V."/>
            <person name="Robert K."/>
            <person name="Nalikka B."/>
            <person name="Waruhiu C.N."/>
            <person name="Ochola G.O."/>
            <person name="Onyuok S.O."/>
            <person name="Ochieng H."/>
            <person name="Li B."/>
            <person name="Zhu Y."/>
            <person name="Si H."/>
            <person name="Yin J."/>
            <person name="Kristiansen K."/>
            <person name="Jin X."/>
            <person name="Xu X."/>
            <person name="Xiao M."/>
            <person name="Agwanda B."/>
            <person name="Ommeh S."/>
            <person name="Li J."/>
            <person name="Shi Z.L."/>
        </authorList>
    </citation>
    <scope>NUCLEOTIDE SEQUENCE</scope>
    <source>
        <strain evidence="12">3A/Kenya/19BR184KID/2019</strain>
    </source>
</reference>
<evidence type="ECO:0000256" key="3">
    <source>
        <dbReference type="ARBA" id="ARBA00022561"/>
    </source>
</evidence>
<keyword evidence="4 9" id="KW-0946">Virion</keyword>
<evidence type="ECO:0000256" key="10">
    <source>
        <dbReference type="SAM" id="MobiDB-lite"/>
    </source>
</evidence>
<feature type="compositionally biased region" description="Basic and acidic residues" evidence="10">
    <location>
        <begin position="485"/>
        <end position="497"/>
    </location>
</feature>
<keyword evidence="7 9" id="KW-1035">Host cytoplasm</keyword>
<dbReference type="GO" id="GO:0003723">
    <property type="term" value="F:RNA binding"/>
    <property type="evidence" value="ECO:0007669"/>
    <property type="project" value="UniProtKB-KW"/>
</dbReference>
<keyword evidence="11" id="KW-0812">Transmembrane</keyword>
<feature type="compositionally biased region" description="Basic and acidic residues" evidence="10">
    <location>
        <begin position="468"/>
        <end position="478"/>
    </location>
</feature>
<dbReference type="GO" id="GO:0019013">
    <property type="term" value="C:viral nucleocapsid"/>
    <property type="evidence" value="ECO:0007669"/>
    <property type="project" value="UniProtKB-KW"/>
</dbReference>
<keyword evidence="2 9" id="KW-1139">Helical capsid protein</keyword>
<sequence>MSRLNQALSEFREFKNKSTVKGNLNTALGGIRKKVVILVPNTQSPIKRWRITMFLLKLAWSVKASGSVITGAFLSLLTIFAEHPAQMIRALSNDPDLEAQIVEVKDTNDDEPALATRGNRMDKEEQVYKEIAKAGPSGQGDAYPFARGKEDDLVVKTTEDLQIAIASITLQIWVLLTKAVTAPDNAPDAENRRWVKFLQQRRVDKDYQLASGWLSFARETIAGDLSIRRFMVEILLEIRRSTGVKSRIIQMIEDVGNYIQEAGMAGFLLTIKYGIETRYPTLALNEFQGDLSTVLELMKAYKDFGERAPFMVILEESAQTKFAPGNFPLLWSYAMGVGSALDASVSNLNYMRSYLMMNYFRLGQDTVIKMEGNLDPLTASELGVTPEQAAAVRNVLSKEINTKPSGSMPNKSFVVSDLEVPEEEEDEEEKKFRENLERVIAAEKKMIREEEEREKAERALQARGTIRAPDDQTRREGFRPITNAPHRDNQNQKDDFASKLGKLLPMNRKTRVEQNYSAGGEGLQPPRPDTPAPGRRSTLPTLSEGTPKSDLEVMNDQ</sequence>
<feature type="compositionally biased region" description="Basic and acidic residues" evidence="10">
    <location>
        <begin position="448"/>
        <end position="460"/>
    </location>
</feature>
<keyword evidence="11" id="KW-0472">Membrane</keyword>
<organism evidence="12">
    <name type="scientific">Lophuromys rat paramyxovirus</name>
    <dbReference type="NCBI Taxonomy" id="3141883"/>
    <lineage>
        <taxon>Viruses</taxon>
        <taxon>Riboviria</taxon>
        <taxon>Orthornavirae</taxon>
        <taxon>Negarnaviricota</taxon>
        <taxon>Haploviricotina</taxon>
        <taxon>Monjiviricetes</taxon>
        <taxon>Mononegavirales</taxon>
        <taxon>Paramyxoviridae</taxon>
    </lineage>
</organism>
<evidence type="ECO:0000256" key="7">
    <source>
        <dbReference type="ARBA" id="ARBA00023200"/>
    </source>
</evidence>
<comment type="subcellular location">
    <subcellularLocation>
        <location evidence="9">Virion</location>
    </subcellularLocation>
    <subcellularLocation>
        <location evidence="9">Host cytoplasm</location>
    </subcellularLocation>
</comment>
<evidence type="ECO:0000313" key="12">
    <source>
        <dbReference type="EMBL" id="XBH24224.1"/>
    </source>
</evidence>
<comment type="function">
    <text evidence="9">Forms the helical nucleocapsid (NC), protecting the genome from nucleases.</text>
</comment>
<evidence type="ECO:0000256" key="5">
    <source>
        <dbReference type="ARBA" id="ARBA00022884"/>
    </source>
</evidence>
<keyword evidence="5 9" id="KW-0694">RNA-binding</keyword>
<keyword evidence="8 9" id="KW-0687">Ribonucleoprotein</keyword>
<evidence type="ECO:0000256" key="4">
    <source>
        <dbReference type="ARBA" id="ARBA00022844"/>
    </source>
</evidence>
<dbReference type="EMBL" id="PP712039">
    <property type="protein sequence ID" value="XBH24224.1"/>
    <property type="molecule type" value="Viral_cRNA"/>
</dbReference>
<protein>
    <recommendedName>
        <fullName evidence="9">Nucleocapsid</fullName>
    </recommendedName>
    <alternativeName>
        <fullName evidence="9">Nucleocapsid protein</fullName>
    </alternativeName>
</protein>
<dbReference type="GO" id="GO:0005198">
    <property type="term" value="F:structural molecule activity"/>
    <property type="evidence" value="ECO:0007669"/>
    <property type="project" value="InterPro"/>
</dbReference>
<keyword evidence="6 9" id="KW-0543">Viral nucleoprotein</keyword>
<feature type="transmembrane region" description="Helical" evidence="11">
    <location>
        <begin position="58"/>
        <end position="81"/>
    </location>
</feature>
<evidence type="ECO:0000256" key="8">
    <source>
        <dbReference type="ARBA" id="ARBA00023274"/>
    </source>
</evidence>
<evidence type="ECO:0000256" key="6">
    <source>
        <dbReference type="ARBA" id="ARBA00023086"/>
    </source>
</evidence>